<dbReference type="AlphaFoldDB" id="A0A3D9ZLG4"/>
<comment type="caution">
    <text evidence="9">The sequence shown here is derived from an EMBL/GenBank/DDBJ whole genome shotgun (WGS) entry which is preliminary data.</text>
</comment>
<keyword evidence="4 7" id="KW-1133">Transmembrane helix</keyword>
<reference evidence="9 10" key="1">
    <citation type="submission" date="2018-08" db="EMBL/GenBank/DDBJ databases">
        <title>Sequencing the genomes of 1000 actinobacteria strains.</title>
        <authorList>
            <person name="Klenk H.-P."/>
        </authorList>
    </citation>
    <scope>NUCLEOTIDE SEQUENCE [LARGE SCALE GENOMIC DNA]</scope>
    <source>
        <strain evidence="9 10">DSM 44099</strain>
    </source>
</reference>
<keyword evidence="2" id="KW-0813">Transport</keyword>
<organism evidence="9 10">
    <name type="scientific">Asanoa ferruginea</name>
    <dbReference type="NCBI Taxonomy" id="53367"/>
    <lineage>
        <taxon>Bacteria</taxon>
        <taxon>Bacillati</taxon>
        <taxon>Actinomycetota</taxon>
        <taxon>Actinomycetes</taxon>
        <taxon>Micromonosporales</taxon>
        <taxon>Micromonosporaceae</taxon>
        <taxon>Asanoa</taxon>
    </lineage>
</organism>
<sequence length="521" mass="51574">MPDRTVAGVRKLPLAGISLGYFMVLLDMTVLSVAEPDLARSLGASIAGLQWATTGYTVAFAALLLSAGAAADRYGADRLFRAGIAGFTLASLLSAGAPDLATLVALRAVAGVAAAACVPASLALIARLYPRPAERARAVATWAAISGAAVAAGPIAGGALVDAAGWRSVFLVNVPIGLVVLALVRGAALRGPRGDRRIDWPAQLAGVAVLALLTDTVIAAGAPAWRHAAWSAAALATALVIFTTLERRSGAPVLNRALLGSAGVRAGLLVGGAANFALAGALFVLPLLLQQDRHLSPLATGLAFLPLTVPFAANPPVTARLVARFGPRPPILAGLALLTTGGALLAGTVFTGGGYPWLAVGLLLAGFGLSLVLPALVTAVVGSAPPDAAGAAGGLLGAVRQVGATLGVAATGALVGTGAGWALLLLPACGGLAWLVFGRAPRPSSNGAPRRPLKGAPRPSSSGAPRPPSSGAPRPLSSSATRPLSSGATRPLSSGAPRPQLKGAPGPPVRRSPRPPVGGRG</sequence>
<dbReference type="SUPFAM" id="SSF103473">
    <property type="entry name" value="MFS general substrate transporter"/>
    <property type="match status" value="1"/>
</dbReference>
<feature type="compositionally biased region" description="Low complexity" evidence="6">
    <location>
        <begin position="471"/>
        <end position="480"/>
    </location>
</feature>
<evidence type="ECO:0000256" key="6">
    <source>
        <dbReference type="SAM" id="MobiDB-lite"/>
    </source>
</evidence>
<gene>
    <name evidence="9" type="ORF">DFJ67_4056</name>
</gene>
<proteinExistence type="predicted"/>
<feature type="compositionally biased region" description="Polar residues" evidence="6">
    <location>
        <begin position="481"/>
        <end position="492"/>
    </location>
</feature>
<dbReference type="PRINTS" id="PR01036">
    <property type="entry name" value="TCRTETB"/>
</dbReference>
<feature type="transmembrane region" description="Helical" evidence="7">
    <location>
        <begin position="166"/>
        <end position="188"/>
    </location>
</feature>
<feature type="region of interest" description="Disordered" evidence="6">
    <location>
        <begin position="443"/>
        <end position="521"/>
    </location>
</feature>
<protein>
    <submittedName>
        <fullName evidence="9">DHA2 family methylenomycin A resistance protein-like MFS transporter</fullName>
    </submittedName>
</protein>
<dbReference type="CDD" id="cd17321">
    <property type="entry name" value="MFS_MMR_MDR_like"/>
    <property type="match status" value="1"/>
</dbReference>
<feature type="transmembrane region" description="Helical" evidence="7">
    <location>
        <begin position="79"/>
        <end position="98"/>
    </location>
</feature>
<feature type="transmembrane region" description="Helical" evidence="7">
    <location>
        <begin position="266"/>
        <end position="289"/>
    </location>
</feature>
<dbReference type="PROSITE" id="PS50850">
    <property type="entry name" value="MFS"/>
    <property type="match status" value="1"/>
</dbReference>
<feature type="transmembrane region" description="Helical" evidence="7">
    <location>
        <begin position="419"/>
        <end position="437"/>
    </location>
</feature>
<dbReference type="Proteomes" id="UP000256913">
    <property type="component" value="Unassembled WGS sequence"/>
</dbReference>
<evidence type="ECO:0000256" key="1">
    <source>
        <dbReference type="ARBA" id="ARBA00004651"/>
    </source>
</evidence>
<feature type="compositionally biased region" description="Pro residues" evidence="6">
    <location>
        <begin position="505"/>
        <end position="521"/>
    </location>
</feature>
<evidence type="ECO:0000256" key="5">
    <source>
        <dbReference type="ARBA" id="ARBA00023136"/>
    </source>
</evidence>
<feature type="transmembrane region" description="Helical" evidence="7">
    <location>
        <begin position="46"/>
        <end position="67"/>
    </location>
</feature>
<accession>A0A3D9ZLG4</accession>
<evidence type="ECO:0000256" key="3">
    <source>
        <dbReference type="ARBA" id="ARBA00022692"/>
    </source>
</evidence>
<feature type="compositionally biased region" description="Low complexity" evidence="6">
    <location>
        <begin position="455"/>
        <end position="464"/>
    </location>
</feature>
<keyword evidence="10" id="KW-1185">Reference proteome</keyword>
<dbReference type="InterPro" id="IPR020846">
    <property type="entry name" value="MFS_dom"/>
</dbReference>
<dbReference type="GO" id="GO:0022857">
    <property type="term" value="F:transmembrane transporter activity"/>
    <property type="evidence" value="ECO:0007669"/>
    <property type="project" value="InterPro"/>
</dbReference>
<dbReference type="Pfam" id="PF07690">
    <property type="entry name" value="MFS_1"/>
    <property type="match status" value="1"/>
</dbReference>
<dbReference type="Gene3D" id="1.20.1250.20">
    <property type="entry name" value="MFS general substrate transporter like domains"/>
    <property type="match status" value="1"/>
</dbReference>
<feature type="transmembrane region" description="Helical" evidence="7">
    <location>
        <begin position="12"/>
        <end position="34"/>
    </location>
</feature>
<feature type="transmembrane region" description="Helical" evidence="7">
    <location>
        <begin position="228"/>
        <end position="245"/>
    </location>
</feature>
<comment type="subcellular location">
    <subcellularLocation>
        <location evidence="1">Cell membrane</location>
        <topology evidence="1">Multi-pass membrane protein</topology>
    </subcellularLocation>
</comment>
<dbReference type="InterPro" id="IPR036259">
    <property type="entry name" value="MFS_trans_sf"/>
</dbReference>
<evidence type="ECO:0000313" key="10">
    <source>
        <dbReference type="Proteomes" id="UP000256913"/>
    </source>
</evidence>
<feature type="transmembrane region" description="Helical" evidence="7">
    <location>
        <begin position="138"/>
        <end position="160"/>
    </location>
</feature>
<dbReference type="Gene3D" id="1.20.1720.10">
    <property type="entry name" value="Multidrug resistance protein D"/>
    <property type="match status" value="1"/>
</dbReference>
<evidence type="ECO:0000256" key="7">
    <source>
        <dbReference type="SAM" id="Phobius"/>
    </source>
</evidence>
<feature type="transmembrane region" description="Helical" evidence="7">
    <location>
        <begin position="104"/>
        <end position="126"/>
    </location>
</feature>
<keyword evidence="3 7" id="KW-0812">Transmembrane</keyword>
<feature type="transmembrane region" description="Helical" evidence="7">
    <location>
        <begin position="331"/>
        <end position="351"/>
    </location>
</feature>
<dbReference type="GO" id="GO:0005886">
    <property type="term" value="C:plasma membrane"/>
    <property type="evidence" value="ECO:0007669"/>
    <property type="project" value="UniProtKB-SubCell"/>
</dbReference>
<evidence type="ECO:0000313" key="9">
    <source>
        <dbReference type="EMBL" id="REF98047.1"/>
    </source>
</evidence>
<dbReference type="EMBL" id="QUMQ01000001">
    <property type="protein sequence ID" value="REF98047.1"/>
    <property type="molecule type" value="Genomic_DNA"/>
</dbReference>
<evidence type="ECO:0000256" key="4">
    <source>
        <dbReference type="ARBA" id="ARBA00022989"/>
    </source>
</evidence>
<evidence type="ECO:0000259" key="8">
    <source>
        <dbReference type="PROSITE" id="PS50850"/>
    </source>
</evidence>
<name>A0A3D9ZLG4_9ACTN</name>
<feature type="transmembrane region" description="Helical" evidence="7">
    <location>
        <begin position="200"/>
        <end position="222"/>
    </location>
</feature>
<dbReference type="InterPro" id="IPR011701">
    <property type="entry name" value="MFS"/>
</dbReference>
<feature type="transmembrane region" description="Helical" evidence="7">
    <location>
        <begin position="357"/>
        <end position="381"/>
    </location>
</feature>
<dbReference type="PANTHER" id="PTHR42718">
    <property type="entry name" value="MAJOR FACILITATOR SUPERFAMILY MULTIDRUG TRANSPORTER MFSC"/>
    <property type="match status" value="1"/>
</dbReference>
<evidence type="ECO:0000256" key="2">
    <source>
        <dbReference type="ARBA" id="ARBA00022448"/>
    </source>
</evidence>
<keyword evidence="5 7" id="KW-0472">Membrane</keyword>
<feature type="domain" description="Major facilitator superfamily (MFS) profile" evidence="8">
    <location>
        <begin position="13"/>
        <end position="445"/>
    </location>
</feature>
<dbReference type="PANTHER" id="PTHR42718:SF9">
    <property type="entry name" value="MAJOR FACILITATOR SUPERFAMILY MULTIDRUG TRANSPORTER MFSC"/>
    <property type="match status" value="1"/>
</dbReference>